<dbReference type="SMART" id="SM00710">
    <property type="entry name" value="PbH1"/>
    <property type="match status" value="6"/>
</dbReference>
<protein>
    <submittedName>
        <fullName evidence="5">Cna B-type domain-containing protein</fullName>
    </submittedName>
</protein>
<gene>
    <name evidence="5" type="ORF">R6G74_06125</name>
</gene>
<dbReference type="PANTHER" id="PTHR13037">
    <property type="entry name" value="FORMIN"/>
    <property type="match status" value="1"/>
</dbReference>
<evidence type="ECO:0000256" key="2">
    <source>
        <dbReference type="SAM" id="MobiDB-lite"/>
    </source>
</evidence>
<dbReference type="Proteomes" id="UP001288320">
    <property type="component" value="Unassembled WGS sequence"/>
</dbReference>
<reference evidence="5" key="1">
    <citation type="submission" date="2023-10" db="EMBL/GenBank/DDBJ databases">
        <title>Whole Genome based description of the genera Actinobaculum and Actinotignum reveals a complex phylogenetic relationship within the species included in the genus Actinotignum.</title>
        <authorList>
            <person name="Jensen C.S."/>
            <person name="Dargis R."/>
            <person name="Kemp M."/>
            <person name="Christensen J.J."/>
        </authorList>
    </citation>
    <scope>NUCLEOTIDE SEQUENCE</scope>
    <source>
        <strain evidence="5">SLA_B245</strain>
    </source>
</reference>
<dbReference type="InterPro" id="IPR008454">
    <property type="entry name" value="Collagen-bd_Cna-like_B-typ_dom"/>
</dbReference>
<feature type="domain" description="CNA-B" evidence="4">
    <location>
        <begin position="579"/>
        <end position="650"/>
    </location>
</feature>
<name>A0AAW9HKS3_9ACTO</name>
<evidence type="ECO:0000256" key="3">
    <source>
        <dbReference type="SAM" id="Phobius"/>
    </source>
</evidence>
<evidence type="ECO:0000313" key="5">
    <source>
        <dbReference type="EMBL" id="MDY5140885.1"/>
    </source>
</evidence>
<evidence type="ECO:0000256" key="1">
    <source>
        <dbReference type="ARBA" id="ARBA00022581"/>
    </source>
</evidence>
<dbReference type="InterPro" id="IPR006626">
    <property type="entry name" value="PbH1"/>
</dbReference>
<dbReference type="AlphaFoldDB" id="A0AAW9HKS3"/>
<accession>A0AAW9HKS3</accession>
<keyword evidence="3" id="KW-0472">Membrane</keyword>
<dbReference type="EMBL" id="JAWNFV010000012">
    <property type="protein sequence ID" value="MDY5140885.1"/>
    <property type="molecule type" value="Genomic_DNA"/>
</dbReference>
<dbReference type="RefSeq" id="WP_016441894.1">
    <property type="nucleotide sequence ID" value="NZ_JASOHK010000058.1"/>
</dbReference>
<feature type="transmembrane region" description="Helical" evidence="3">
    <location>
        <begin position="868"/>
        <end position="886"/>
    </location>
</feature>
<keyword evidence="3" id="KW-1133">Transmembrane helix</keyword>
<dbReference type="Pfam" id="PF05738">
    <property type="entry name" value="Cna_B"/>
    <property type="match status" value="2"/>
</dbReference>
<dbReference type="PANTHER" id="PTHR13037:SF24">
    <property type="entry name" value="POLYCOMB PROTEIN PCL-RELATED"/>
    <property type="match status" value="1"/>
</dbReference>
<keyword evidence="1" id="KW-0945">Host-virus interaction</keyword>
<dbReference type="InterPro" id="IPR011050">
    <property type="entry name" value="Pectin_lyase_fold/virulence"/>
</dbReference>
<dbReference type="SUPFAM" id="SSF51126">
    <property type="entry name" value="Pectin lyase-like"/>
    <property type="match status" value="1"/>
</dbReference>
<evidence type="ECO:0000313" key="6">
    <source>
        <dbReference type="Proteomes" id="UP001288320"/>
    </source>
</evidence>
<sequence>MVRKLSGALSALIIGLLAVIAPLPAALGEPGSAAPSTWDELVTTASQSGDISATLSTKLTLSADAPVLRVTAGTQLTLTGSGEVTGADLPAVQVEKGGSLTLAGPSFTRTQFVVEGTLTVSAGSIHDTALTGPVIFVKGGELNISGTADFSRNSSAPQGGTLGPSGVTARKYAPITAYGGTITVSGGTITENSGLQLGGAIGVWGSAEQPAKLVISGGTLSKNTVSHPKFRGYGGAVYTEGATVELSGGTLSENATEVGGAMALMQSPFTMSGGEVRGNSNGEFAGFGGGILIDGGTATFTGGTISGNTANGFGGGLNIQNSTVSISGLTVTENTALKSGGGISFGGTTHAVINAAIMRGNTATGFWGGGAIYNDTKAQLTMYNTVIRNNQIKDMLLVGAGNRPPSAQGGGLWNCPTGTTTMNITRGVAIFDNSAPDAGKEKQYRGAGDDFFSVAKHEYNNPIPTEGQPVTVTERMLGGSPRAWFQDGSAYGIHTNWPTEKQLPRYREGGENTPIPFGQPITDNKAFKSVPGTEAKTLAGVLASVIIENNNATNVGISGGGITNNGKLIFGEDDIWTLRVTKAWEGDDSATRPESITLDVLVGGHKLQEITLTAAQQWTADIPNFPNPTTLIDAATGKQLPIEFREHGAENSPYTLRTTATTADDGAKLYTVALTNTMSTEVSVAKKWNDDAAPAGLRPDKVTVELLDAGQPVGQSLELSAASGWAGTFTDLPVYREGRKAVYSVREVQVPGYTTVISGDAASGYVITNTHTPPPPTTEPPTPPSTPPTTEPPTPPTTPPTPSVPPTTEPPAPPTTPPAPPTTPPVPPTTPPSVPPTVPPSTPPVTPPASTPPANPPRIVRTGSDARSGVALTATALVAGLGILAWRRIRTTR</sequence>
<feature type="compositionally biased region" description="Pro residues" evidence="2">
    <location>
        <begin position="772"/>
        <end position="856"/>
    </location>
</feature>
<feature type="domain" description="CNA-B" evidence="4">
    <location>
        <begin position="682"/>
        <end position="770"/>
    </location>
</feature>
<keyword evidence="3" id="KW-0812">Transmembrane</keyword>
<evidence type="ECO:0000259" key="4">
    <source>
        <dbReference type="Pfam" id="PF05738"/>
    </source>
</evidence>
<dbReference type="PRINTS" id="PR01217">
    <property type="entry name" value="PRICHEXTENSN"/>
</dbReference>
<dbReference type="Gene3D" id="2.60.40.1140">
    <property type="entry name" value="Collagen-binding surface protein Cna, B-type domain"/>
    <property type="match status" value="2"/>
</dbReference>
<dbReference type="Gene3D" id="2.160.20.20">
    <property type="match status" value="1"/>
</dbReference>
<organism evidence="5 6">
    <name type="scientific">Actinotignum timonense</name>
    <dbReference type="NCBI Taxonomy" id="1870995"/>
    <lineage>
        <taxon>Bacteria</taxon>
        <taxon>Bacillati</taxon>
        <taxon>Actinomycetota</taxon>
        <taxon>Actinomycetes</taxon>
        <taxon>Actinomycetales</taxon>
        <taxon>Actinomycetaceae</taxon>
        <taxon>Actinotignum</taxon>
    </lineage>
</organism>
<feature type="region of interest" description="Disordered" evidence="2">
    <location>
        <begin position="765"/>
        <end position="865"/>
    </location>
</feature>
<proteinExistence type="predicted"/>
<comment type="caution">
    <text evidence="5">The sequence shown here is derived from an EMBL/GenBank/DDBJ whole genome shotgun (WGS) entry which is preliminary data.</text>
</comment>
<dbReference type="InterPro" id="IPR012332">
    <property type="entry name" value="Autotransporter_pectin_lyase_C"/>
</dbReference>
<dbReference type="SUPFAM" id="SSF49478">
    <property type="entry name" value="Cna protein B-type domain"/>
    <property type="match status" value="2"/>
</dbReference>
<dbReference type="CDD" id="cd00222">
    <property type="entry name" value="CollagenBindB"/>
    <property type="match status" value="1"/>
</dbReference>